<proteinExistence type="predicted"/>
<name>A0AAE1DQP9_9GAST</name>
<dbReference type="Proteomes" id="UP001283361">
    <property type="component" value="Unassembled WGS sequence"/>
</dbReference>
<keyword evidence="2" id="KW-1185">Reference proteome</keyword>
<comment type="caution">
    <text evidence="1">The sequence shown here is derived from an EMBL/GenBank/DDBJ whole genome shotgun (WGS) entry which is preliminary data.</text>
</comment>
<protein>
    <submittedName>
        <fullName evidence="1">Uncharacterized protein</fullName>
    </submittedName>
</protein>
<reference evidence="1" key="1">
    <citation type="journal article" date="2023" name="G3 (Bethesda)">
        <title>A reference genome for the long-term kleptoplast-retaining sea slug Elysia crispata morphotype clarki.</title>
        <authorList>
            <person name="Eastman K.E."/>
            <person name="Pendleton A.L."/>
            <person name="Shaikh M.A."/>
            <person name="Suttiyut T."/>
            <person name="Ogas R."/>
            <person name="Tomko P."/>
            <person name="Gavelis G."/>
            <person name="Widhalm J.R."/>
            <person name="Wisecaver J.H."/>
        </authorList>
    </citation>
    <scope>NUCLEOTIDE SEQUENCE</scope>
    <source>
        <strain evidence="1">ECLA1</strain>
    </source>
</reference>
<sequence length="78" mass="8580">MNSARQIYRAPWCLGVNSETQRGRLPSREACSGRAGKKPDLRLYISFITGTNTGIVHYTSSLLGNSHLSGIHLTLVHL</sequence>
<organism evidence="1 2">
    <name type="scientific">Elysia crispata</name>
    <name type="common">lettuce slug</name>
    <dbReference type="NCBI Taxonomy" id="231223"/>
    <lineage>
        <taxon>Eukaryota</taxon>
        <taxon>Metazoa</taxon>
        <taxon>Spiralia</taxon>
        <taxon>Lophotrochozoa</taxon>
        <taxon>Mollusca</taxon>
        <taxon>Gastropoda</taxon>
        <taxon>Heterobranchia</taxon>
        <taxon>Euthyneura</taxon>
        <taxon>Panpulmonata</taxon>
        <taxon>Sacoglossa</taxon>
        <taxon>Placobranchoidea</taxon>
        <taxon>Plakobranchidae</taxon>
        <taxon>Elysia</taxon>
    </lineage>
</organism>
<evidence type="ECO:0000313" key="2">
    <source>
        <dbReference type="Proteomes" id="UP001283361"/>
    </source>
</evidence>
<dbReference type="EMBL" id="JAWDGP010002984">
    <property type="protein sequence ID" value="KAK3778213.1"/>
    <property type="molecule type" value="Genomic_DNA"/>
</dbReference>
<gene>
    <name evidence="1" type="ORF">RRG08_060140</name>
</gene>
<accession>A0AAE1DQP9</accession>
<evidence type="ECO:0000313" key="1">
    <source>
        <dbReference type="EMBL" id="KAK3778213.1"/>
    </source>
</evidence>
<dbReference type="AlphaFoldDB" id="A0AAE1DQP9"/>